<dbReference type="EMBL" id="BLLK01000051">
    <property type="protein sequence ID" value="GFH55955.1"/>
    <property type="molecule type" value="Genomic_DNA"/>
</dbReference>
<feature type="transmembrane region" description="Helical" evidence="1">
    <location>
        <begin position="507"/>
        <end position="532"/>
    </location>
</feature>
<dbReference type="InterPro" id="IPR027417">
    <property type="entry name" value="P-loop_NTPase"/>
</dbReference>
<dbReference type="SUPFAM" id="SSF52540">
    <property type="entry name" value="P-loop containing nucleoside triphosphate hydrolases"/>
    <property type="match status" value="1"/>
</dbReference>
<keyword evidence="1" id="KW-0472">Membrane</keyword>
<dbReference type="Proteomes" id="UP001054902">
    <property type="component" value="Unassembled WGS sequence"/>
</dbReference>
<feature type="transmembrane region" description="Helical" evidence="1">
    <location>
        <begin position="265"/>
        <end position="288"/>
    </location>
</feature>
<feature type="transmembrane region" description="Helical" evidence="1">
    <location>
        <begin position="346"/>
        <end position="372"/>
    </location>
</feature>
<dbReference type="PANTHER" id="PTHR24220">
    <property type="entry name" value="IMPORT ATP-BINDING PROTEIN"/>
    <property type="match status" value="1"/>
</dbReference>
<dbReference type="InterPro" id="IPR003439">
    <property type="entry name" value="ABC_transporter-like_ATP-bd"/>
</dbReference>
<dbReference type="GO" id="GO:0043190">
    <property type="term" value="C:ATP-binding cassette (ABC) transporter complex"/>
    <property type="evidence" value="ECO:0007669"/>
    <property type="project" value="InterPro"/>
</dbReference>
<keyword evidence="1" id="KW-0812">Transmembrane</keyword>
<protein>
    <recommendedName>
        <fullName evidence="2">ABC transporter domain-containing protein</fullName>
    </recommendedName>
</protein>
<evidence type="ECO:0000259" key="2">
    <source>
        <dbReference type="PROSITE" id="PS50893"/>
    </source>
</evidence>
<reference evidence="3 4" key="1">
    <citation type="journal article" date="2021" name="Sci. Rep.">
        <title>The genome of the diatom Chaetoceros tenuissimus carries an ancient integrated fragment of an extant virus.</title>
        <authorList>
            <person name="Hongo Y."/>
            <person name="Kimura K."/>
            <person name="Takaki Y."/>
            <person name="Yoshida Y."/>
            <person name="Baba S."/>
            <person name="Kobayashi G."/>
            <person name="Nagasaki K."/>
            <person name="Hano T."/>
            <person name="Tomaru Y."/>
        </authorList>
    </citation>
    <scope>NUCLEOTIDE SEQUENCE [LARGE SCALE GENOMIC DNA]</scope>
    <source>
        <strain evidence="3 4">NIES-3715</strain>
    </source>
</reference>
<sequence>MKSSQPLVSFAAEPKGKNCPFGNKVEFKLPPSGCVWLQGSSGRGKTTLASYLCLPNAISQSTLDKLDIQITSEEWDPSIPTSERCGVLFQQTTLIDELTVAGNLAAAIDAVNGPPTSKSAKQERDLKIKQLLELVGLSYHQDAHKRPTELSGGMGRRASLALQLAQKKHVIFLDEPFTGLDHDVAVSIAKELVHLRKTQNTAFIMISHEYELAEKVLDASCEGNIIVKLEDPKQTSKHEDHHGSLSHMYFGTRFLDRFQTKLLDYFFWSLPLIVLAFIACGLAIAMLTCDTLQKIDVMNPVLEIVDKEIRPMIKMLTGEEATSLHLLGVRLKVSSMLNRTVPPAKAGLYAIGMAKLFVLEIGPLLTALLLCGRIGGSYAGKVATMRATSQTKLLLTLGISPFAWSLYPAACAAAIAGPLLTMTGTALALYSGGLMVEFYGVSSADEYWEKMQTLFSESYYDSLIEIITYPPVFHVLKALSFMFIILSTAEISARSRASVTPRIVPNVITQSVVTAGLLVILADWGFSQLWLLRQ</sequence>
<organism evidence="3 4">
    <name type="scientific">Chaetoceros tenuissimus</name>
    <dbReference type="NCBI Taxonomy" id="426638"/>
    <lineage>
        <taxon>Eukaryota</taxon>
        <taxon>Sar</taxon>
        <taxon>Stramenopiles</taxon>
        <taxon>Ochrophyta</taxon>
        <taxon>Bacillariophyta</taxon>
        <taxon>Coscinodiscophyceae</taxon>
        <taxon>Chaetocerotophycidae</taxon>
        <taxon>Chaetocerotales</taxon>
        <taxon>Chaetocerotaceae</taxon>
        <taxon>Chaetoceros</taxon>
    </lineage>
</organism>
<dbReference type="InterPro" id="IPR030802">
    <property type="entry name" value="Permease_MalE"/>
</dbReference>
<keyword evidence="1" id="KW-1133">Transmembrane helix</keyword>
<accession>A0AAD3HA25</accession>
<keyword evidence="4" id="KW-1185">Reference proteome</keyword>
<dbReference type="PROSITE" id="PS50893">
    <property type="entry name" value="ABC_TRANSPORTER_2"/>
    <property type="match status" value="1"/>
</dbReference>
<evidence type="ECO:0000256" key="1">
    <source>
        <dbReference type="SAM" id="Phobius"/>
    </source>
</evidence>
<dbReference type="Gene3D" id="3.40.50.300">
    <property type="entry name" value="P-loop containing nucleotide triphosphate hydrolases"/>
    <property type="match status" value="1"/>
</dbReference>
<dbReference type="GO" id="GO:0022857">
    <property type="term" value="F:transmembrane transporter activity"/>
    <property type="evidence" value="ECO:0007669"/>
    <property type="project" value="TreeGrafter"/>
</dbReference>
<feature type="transmembrane region" description="Helical" evidence="1">
    <location>
        <begin position="393"/>
        <end position="416"/>
    </location>
</feature>
<feature type="domain" description="ABC transporter" evidence="2">
    <location>
        <begin position="1"/>
        <end position="255"/>
    </location>
</feature>
<name>A0AAD3HA25_9STRA</name>
<gene>
    <name evidence="3" type="ORF">CTEN210_12431</name>
</gene>
<dbReference type="InterPro" id="IPR015854">
    <property type="entry name" value="ABC_transpr_LolD-like"/>
</dbReference>
<dbReference type="GO" id="GO:0016887">
    <property type="term" value="F:ATP hydrolysis activity"/>
    <property type="evidence" value="ECO:0007669"/>
    <property type="project" value="InterPro"/>
</dbReference>
<dbReference type="GO" id="GO:0005524">
    <property type="term" value="F:ATP binding"/>
    <property type="evidence" value="ECO:0007669"/>
    <property type="project" value="InterPro"/>
</dbReference>
<evidence type="ECO:0000313" key="4">
    <source>
        <dbReference type="Proteomes" id="UP001054902"/>
    </source>
</evidence>
<evidence type="ECO:0000313" key="3">
    <source>
        <dbReference type="EMBL" id="GFH55955.1"/>
    </source>
</evidence>
<dbReference type="AlphaFoldDB" id="A0AAD3HA25"/>
<dbReference type="Pfam" id="PF02405">
    <property type="entry name" value="MlaE"/>
    <property type="match status" value="1"/>
</dbReference>
<proteinExistence type="predicted"/>
<feature type="transmembrane region" description="Helical" evidence="1">
    <location>
        <begin position="422"/>
        <end position="442"/>
    </location>
</feature>
<dbReference type="Pfam" id="PF00005">
    <property type="entry name" value="ABC_tran"/>
    <property type="match status" value="1"/>
</dbReference>
<comment type="caution">
    <text evidence="3">The sequence shown here is derived from an EMBL/GenBank/DDBJ whole genome shotgun (WGS) entry which is preliminary data.</text>
</comment>